<dbReference type="InterPro" id="IPR032805">
    <property type="entry name" value="Wax_synthase_dom"/>
</dbReference>
<evidence type="ECO:0000256" key="1">
    <source>
        <dbReference type="ARBA" id="ARBA00004141"/>
    </source>
</evidence>
<evidence type="ECO:0000256" key="2">
    <source>
        <dbReference type="ARBA" id="ARBA00022692"/>
    </source>
</evidence>
<reference evidence="7" key="2">
    <citation type="journal article" date="2023" name="IMA Fungus">
        <title>Comparative genomic study of the Penicillium genus elucidates a diverse pangenome and 15 lateral gene transfer events.</title>
        <authorList>
            <person name="Petersen C."/>
            <person name="Sorensen T."/>
            <person name="Nielsen M.R."/>
            <person name="Sondergaard T.E."/>
            <person name="Sorensen J.L."/>
            <person name="Fitzpatrick D.A."/>
            <person name="Frisvad J.C."/>
            <person name="Nielsen K.L."/>
        </authorList>
    </citation>
    <scope>NUCLEOTIDE SEQUENCE</scope>
    <source>
        <strain evidence="7">IBT 35675</strain>
    </source>
</reference>
<dbReference type="GO" id="GO:0016020">
    <property type="term" value="C:membrane"/>
    <property type="evidence" value="ECO:0007669"/>
    <property type="project" value="UniProtKB-SubCell"/>
</dbReference>
<dbReference type="Pfam" id="PF13813">
    <property type="entry name" value="MBOAT_2"/>
    <property type="match status" value="1"/>
</dbReference>
<feature type="transmembrane region" description="Helical" evidence="5">
    <location>
        <begin position="57"/>
        <end position="75"/>
    </location>
</feature>
<sequence length="170" mass="19223">MRRPFTSVSNYIARNVLNLPRSSILERYTNLFTVFFISAVFHVVVDILQSIPMEKSGLMSFYLAFVLGIMLEDGVQEVWKRTGCPDASREAMVHHSTNIMSFWKRAIGFIWVTIWLGATSTWYFAPMTQSATGDLHMVPLSVANHLGLEQLVGVILIYGAVIAFIFEVEI</sequence>
<organism evidence="7 8">
    <name type="scientific">Penicillium brevicompactum</name>
    <dbReference type="NCBI Taxonomy" id="5074"/>
    <lineage>
        <taxon>Eukaryota</taxon>
        <taxon>Fungi</taxon>
        <taxon>Dikarya</taxon>
        <taxon>Ascomycota</taxon>
        <taxon>Pezizomycotina</taxon>
        <taxon>Eurotiomycetes</taxon>
        <taxon>Eurotiomycetidae</taxon>
        <taxon>Eurotiales</taxon>
        <taxon>Aspergillaceae</taxon>
        <taxon>Penicillium</taxon>
    </lineage>
</organism>
<comment type="caution">
    <text evidence="7">The sequence shown here is derived from an EMBL/GenBank/DDBJ whole genome shotgun (WGS) entry which is preliminary data.</text>
</comment>
<keyword evidence="3 5" id="KW-1133">Transmembrane helix</keyword>
<evidence type="ECO:0000256" key="4">
    <source>
        <dbReference type="ARBA" id="ARBA00023136"/>
    </source>
</evidence>
<feature type="transmembrane region" description="Helical" evidence="5">
    <location>
        <begin position="106"/>
        <end position="125"/>
    </location>
</feature>
<dbReference type="AlphaFoldDB" id="A0A9W9REL1"/>
<dbReference type="Proteomes" id="UP001148299">
    <property type="component" value="Unassembled WGS sequence"/>
</dbReference>
<feature type="domain" description="Wax synthase" evidence="6">
    <location>
        <begin position="1"/>
        <end position="62"/>
    </location>
</feature>
<keyword evidence="4 5" id="KW-0472">Membrane</keyword>
<keyword evidence="2 5" id="KW-0812">Transmembrane</keyword>
<keyword evidence="8" id="KW-1185">Reference proteome</keyword>
<feature type="transmembrane region" description="Helical" evidence="5">
    <location>
        <begin position="31"/>
        <end position="51"/>
    </location>
</feature>
<evidence type="ECO:0000313" key="7">
    <source>
        <dbReference type="EMBL" id="KAJ5357884.1"/>
    </source>
</evidence>
<proteinExistence type="predicted"/>
<evidence type="ECO:0000313" key="8">
    <source>
        <dbReference type="Proteomes" id="UP001148299"/>
    </source>
</evidence>
<evidence type="ECO:0000259" key="6">
    <source>
        <dbReference type="Pfam" id="PF13813"/>
    </source>
</evidence>
<evidence type="ECO:0000256" key="5">
    <source>
        <dbReference type="SAM" id="Phobius"/>
    </source>
</evidence>
<dbReference type="EMBL" id="JAPZBR010000003">
    <property type="protein sequence ID" value="KAJ5357884.1"/>
    <property type="molecule type" value="Genomic_DNA"/>
</dbReference>
<reference evidence="7" key="1">
    <citation type="submission" date="2022-12" db="EMBL/GenBank/DDBJ databases">
        <authorList>
            <person name="Petersen C."/>
        </authorList>
    </citation>
    <scope>NUCLEOTIDE SEQUENCE</scope>
    <source>
        <strain evidence="7">IBT 35675</strain>
    </source>
</reference>
<feature type="transmembrane region" description="Helical" evidence="5">
    <location>
        <begin position="145"/>
        <end position="166"/>
    </location>
</feature>
<evidence type="ECO:0000256" key="3">
    <source>
        <dbReference type="ARBA" id="ARBA00022989"/>
    </source>
</evidence>
<comment type="subcellular location">
    <subcellularLocation>
        <location evidence="1">Membrane</location>
        <topology evidence="1">Multi-pass membrane protein</topology>
    </subcellularLocation>
</comment>
<name>A0A9W9REL1_PENBR</name>
<gene>
    <name evidence="7" type="ORF">N7541_005042</name>
</gene>
<protein>
    <recommendedName>
        <fullName evidence="6">Wax synthase domain-containing protein</fullName>
    </recommendedName>
</protein>
<accession>A0A9W9REL1</accession>